<sequence length="628" mass="68673">MFVKYDPQMKEKHQNEQEQDNNHFQSEIPTQTKLEGDVYRNQSSSKRALSLLFKQEEDEQGELLEKQGTGEKDIIQKNETPNPSLNAVVSEKQEKSKECEIQSVIIQEVKPVASQPSLQQLAKELLRLETSTAASDVSSTNARPRAETEPLNVNEPNLSTTMVEIESIDAVENVTGVETNVSGDWKGIQVKTNDAATVTKDVSSPEVENVNENNENPLRSGTDLPFIYVKNTSADDSDASIETSNVNVSKDSEAKIQTNQGPEVNDAMVPDQYKADVEDKPLGTTLHASENYALDTNTEKTVLGNCLSNTVQDDCLVVTVPRNGNIVADYDTANELIVELKKSSNNVQDACSAVTMPISGSEMESATVTENIHEVPVKNHHDYLLLVNTEENVLESSKMAGVQSDIAILADGCSTEKASGGGEIINLKPIGDNQNSFITTKTQEKTIDSKEATVSESMDSTVSTSSPVSSVESSVMPKMKLEETSMTDTHGLFKLVRAGENQIEIKEIEELDGQLEELKVSCQADHFKTKAMSEKSDVHKNVKMGNETPGEDICPKMNGGSAHDNELVLESAPKENGAETLTKLEKELAENVEITPVWNTLSTKQEPQSEDIADNYGTQVKSSEAKQE</sequence>
<feature type="region of interest" description="Disordered" evidence="1">
    <location>
        <begin position="131"/>
        <end position="153"/>
    </location>
</feature>
<dbReference type="OMA" id="HASENYA"/>
<evidence type="ECO:0000313" key="2">
    <source>
        <dbReference type="EMBL" id="KAH9321781.1"/>
    </source>
</evidence>
<feature type="compositionally biased region" description="Polar residues" evidence="1">
    <location>
        <begin position="131"/>
        <end position="142"/>
    </location>
</feature>
<comment type="caution">
    <text evidence="2">The sequence shown here is derived from an EMBL/GenBank/DDBJ whole genome shotgun (WGS) entry which is preliminary data.</text>
</comment>
<proteinExistence type="predicted"/>
<evidence type="ECO:0000256" key="1">
    <source>
        <dbReference type="SAM" id="MobiDB-lite"/>
    </source>
</evidence>
<feature type="compositionally biased region" description="Low complexity" evidence="1">
    <location>
        <begin position="454"/>
        <end position="475"/>
    </location>
</feature>
<evidence type="ECO:0000313" key="3">
    <source>
        <dbReference type="Proteomes" id="UP000824469"/>
    </source>
</evidence>
<feature type="region of interest" description="Disordered" evidence="1">
    <location>
        <begin position="600"/>
        <end position="628"/>
    </location>
</feature>
<feature type="region of interest" description="Disordered" evidence="1">
    <location>
        <begin position="58"/>
        <end position="84"/>
    </location>
</feature>
<protein>
    <submittedName>
        <fullName evidence="2">Uncharacterized protein</fullName>
    </submittedName>
</protein>
<dbReference type="Proteomes" id="UP000824469">
    <property type="component" value="Unassembled WGS sequence"/>
</dbReference>
<feature type="compositionally biased region" description="Low complexity" evidence="1">
    <location>
        <begin position="206"/>
        <end position="216"/>
    </location>
</feature>
<feature type="compositionally biased region" description="Basic and acidic residues" evidence="1">
    <location>
        <begin position="7"/>
        <end position="16"/>
    </location>
</feature>
<feature type="region of interest" description="Disordered" evidence="1">
    <location>
        <begin position="1"/>
        <end position="41"/>
    </location>
</feature>
<accession>A0AA38GEY5</accession>
<keyword evidence="3" id="KW-1185">Reference proteome</keyword>
<feature type="compositionally biased region" description="Basic and acidic residues" evidence="1">
    <location>
        <begin position="63"/>
        <end position="76"/>
    </location>
</feature>
<feature type="region of interest" description="Disordered" evidence="1">
    <location>
        <begin position="201"/>
        <end position="222"/>
    </location>
</feature>
<name>A0AA38GEY5_TAXCH</name>
<feature type="compositionally biased region" description="Polar residues" evidence="1">
    <location>
        <begin position="22"/>
        <end position="33"/>
    </location>
</feature>
<dbReference type="AlphaFoldDB" id="A0AA38GEY5"/>
<feature type="region of interest" description="Disordered" evidence="1">
    <location>
        <begin position="452"/>
        <end position="475"/>
    </location>
</feature>
<dbReference type="EMBL" id="JAHRHJ020000003">
    <property type="protein sequence ID" value="KAH9321781.1"/>
    <property type="molecule type" value="Genomic_DNA"/>
</dbReference>
<reference evidence="2 3" key="1">
    <citation type="journal article" date="2021" name="Nat. Plants">
        <title>The Taxus genome provides insights into paclitaxel biosynthesis.</title>
        <authorList>
            <person name="Xiong X."/>
            <person name="Gou J."/>
            <person name="Liao Q."/>
            <person name="Li Y."/>
            <person name="Zhou Q."/>
            <person name="Bi G."/>
            <person name="Li C."/>
            <person name="Du R."/>
            <person name="Wang X."/>
            <person name="Sun T."/>
            <person name="Guo L."/>
            <person name="Liang H."/>
            <person name="Lu P."/>
            <person name="Wu Y."/>
            <person name="Zhang Z."/>
            <person name="Ro D.K."/>
            <person name="Shang Y."/>
            <person name="Huang S."/>
            <person name="Yan J."/>
        </authorList>
    </citation>
    <scope>NUCLEOTIDE SEQUENCE [LARGE SCALE GENOMIC DNA]</scope>
    <source>
        <strain evidence="2">Ta-2019</strain>
    </source>
</reference>
<organism evidence="2 3">
    <name type="scientific">Taxus chinensis</name>
    <name type="common">Chinese yew</name>
    <name type="synonym">Taxus wallichiana var. chinensis</name>
    <dbReference type="NCBI Taxonomy" id="29808"/>
    <lineage>
        <taxon>Eukaryota</taxon>
        <taxon>Viridiplantae</taxon>
        <taxon>Streptophyta</taxon>
        <taxon>Embryophyta</taxon>
        <taxon>Tracheophyta</taxon>
        <taxon>Spermatophyta</taxon>
        <taxon>Pinopsida</taxon>
        <taxon>Pinidae</taxon>
        <taxon>Conifers II</taxon>
        <taxon>Cupressales</taxon>
        <taxon>Taxaceae</taxon>
        <taxon>Taxus</taxon>
    </lineage>
</organism>
<gene>
    <name evidence="2" type="ORF">KI387_016420</name>
</gene>